<accession>A0A2I1CWS8</accession>
<protein>
    <recommendedName>
        <fullName evidence="2">3-phytase</fullName>
        <ecNumber evidence="2">3.1.3.8</ecNumber>
    </recommendedName>
</protein>
<dbReference type="Proteomes" id="UP000234254">
    <property type="component" value="Unassembled WGS sequence"/>
</dbReference>
<dbReference type="SUPFAM" id="SSF53254">
    <property type="entry name" value="Phosphoglycerate mutase-like"/>
    <property type="match status" value="1"/>
</dbReference>
<dbReference type="InterPro" id="IPR016274">
    <property type="entry name" value="Histidine_acid_Pase_euk"/>
</dbReference>
<evidence type="ECO:0000256" key="5">
    <source>
        <dbReference type="PIRSR" id="PIRSR000894-1"/>
    </source>
</evidence>
<evidence type="ECO:0000256" key="3">
    <source>
        <dbReference type="ARBA" id="ARBA00022801"/>
    </source>
</evidence>
<evidence type="ECO:0000256" key="4">
    <source>
        <dbReference type="ARBA" id="ARBA00023180"/>
    </source>
</evidence>
<comment type="caution">
    <text evidence="8">The sequence shown here is derived from an EMBL/GenBank/DDBJ whole genome shotgun (WGS) entry which is preliminary data.</text>
</comment>
<name>A0A2I1CWS8_ASPC2</name>
<dbReference type="RefSeq" id="XP_024690678.1">
    <property type="nucleotide sequence ID" value="XM_024835349.1"/>
</dbReference>
<reference evidence="8" key="1">
    <citation type="submission" date="2016-12" db="EMBL/GenBank/DDBJ databases">
        <title>The genomes of Aspergillus section Nigri reveals drivers in fungal speciation.</title>
        <authorList>
            <consortium name="DOE Joint Genome Institute"/>
            <person name="Vesth T.C."/>
            <person name="Nybo J."/>
            <person name="Theobald S."/>
            <person name="Brandl J."/>
            <person name="Frisvad J.C."/>
            <person name="Nielsen K.F."/>
            <person name="Lyhne E.K."/>
            <person name="Kogle M.E."/>
            <person name="Kuo A."/>
            <person name="Riley R."/>
            <person name="Clum A."/>
            <person name="Nolan M."/>
            <person name="Lipzen A."/>
            <person name="Salamov A."/>
            <person name="Henrissat B."/>
            <person name="Wiebenga A."/>
            <person name="De vries R.P."/>
            <person name="Grigoriev I.V."/>
            <person name="Mortensen U.H."/>
            <person name="Andersen M.R."/>
            <person name="Baker S.E."/>
        </authorList>
    </citation>
    <scope>NUCLEOTIDE SEQUENCE</scope>
    <source>
        <strain evidence="8">IBT 28561</strain>
    </source>
</reference>
<organism evidence="8 9">
    <name type="scientific">Aspergillus campestris (strain IBT 28561)</name>
    <dbReference type="NCBI Taxonomy" id="1392248"/>
    <lineage>
        <taxon>Eukaryota</taxon>
        <taxon>Fungi</taxon>
        <taxon>Dikarya</taxon>
        <taxon>Ascomycota</taxon>
        <taxon>Pezizomycotina</taxon>
        <taxon>Eurotiomycetes</taxon>
        <taxon>Eurotiomycetidae</taxon>
        <taxon>Eurotiales</taxon>
        <taxon>Aspergillaceae</taxon>
        <taxon>Aspergillus</taxon>
        <taxon>Aspergillus subgen. Circumdati</taxon>
    </lineage>
</organism>
<feature type="disulfide bond" evidence="6">
    <location>
        <begin position="66"/>
        <end position="383"/>
    </location>
</feature>
<feature type="active site" description="Proton donor" evidence="5">
    <location>
        <position position="334"/>
    </location>
</feature>
<dbReference type="GeneID" id="36542873"/>
<feature type="signal peptide" evidence="7">
    <location>
        <begin position="1"/>
        <end position="18"/>
    </location>
</feature>
<dbReference type="GO" id="GO:0003993">
    <property type="term" value="F:acid phosphatase activity"/>
    <property type="evidence" value="ECO:0007669"/>
    <property type="project" value="TreeGrafter"/>
</dbReference>
<dbReference type="GO" id="GO:0016158">
    <property type="term" value="F:inositol hexakisphosphate 3-phosphatase activity"/>
    <property type="evidence" value="ECO:0007669"/>
    <property type="project" value="UniProtKB-EC"/>
</dbReference>
<feature type="active site" description="Nucleophile" evidence="5">
    <location>
        <position position="77"/>
    </location>
</feature>
<dbReference type="PANTHER" id="PTHR20963:SF18">
    <property type="entry name" value="ACID PHOSPHATASE PHO11-RELATED"/>
    <property type="match status" value="1"/>
</dbReference>
<evidence type="ECO:0000256" key="6">
    <source>
        <dbReference type="PIRSR" id="PIRSR000894-2"/>
    </source>
</evidence>
<dbReference type="PANTHER" id="PTHR20963">
    <property type="entry name" value="MULTIPLE INOSITOL POLYPHOSPHATE PHOSPHATASE-RELATED"/>
    <property type="match status" value="1"/>
</dbReference>
<evidence type="ECO:0000256" key="7">
    <source>
        <dbReference type="SAM" id="SignalP"/>
    </source>
</evidence>
<dbReference type="InterPro" id="IPR033379">
    <property type="entry name" value="Acid_Pase_AS"/>
</dbReference>
<keyword evidence="3" id="KW-0378">Hydrolase</keyword>
<dbReference type="AlphaFoldDB" id="A0A2I1CWS8"/>
<proteinExistence type="inferred from homology"/>
<evidence type="ECO:0000256" key="2">
    <source>
        <dbReference type="ARBA" id="ARBA00012632"/>
    </source>
</evidence>
<keyword evidence="7" id="KW-0732">Signal</keyword>
<dbReference type="EMBL" id="MSFM01000010">
    <property type="protein sequence ID" value="PKY02084.1"/>
    <property type="molecule type" value="Genomic_DNA"/>
</dbReference>
<dbReference type="VEuPathDB" id="FungiDB:P168DRAFT_272975"/>
<dbReference type="OrthoDB" id="6509975at2759"/>
<evidence type="ECO:0000313" key="8">
    <source>
        <dbReference type="EMBL" id="PKY02084.1"/>
    </source>
</evidence>
<feature type="disulfide bond" evidence="6">
    <location>
        <begin position="409"/>
        <end position="417"/>
    </location>
</feature>
<dbReference type="InterPro" id="IPR000560">
    <property type="entry name" value="His_Pase_clade-2"/>
</dbReference>
<dbReference type="EC" id="3.1.3.8" evidence="2"/>
<keyword evidence="4" id="KW-0325">Glycoprotein</keyword>
<gene>
    <name evidence="8" type="ORF">P168DRAFT_272975</name>
</gene>
<keyword evidence="9" id="KW-1185">Reference proteome</keyword>
<dbReference type="PIRSF" id="PIRSF000894">
    <property type="entry name" value="Acid_phosphatase"/>
    <property type="match status" value="1"/>
</dbReference>
<dbReference type="Pfam" id="PF00328">
    <property type="entry name" value="His_Phos_2"/>
    <property type="match status" value="1"/>
</dbReference>
<evidence type="ECO:0000256" key="1">
    <source>
        <dbReference type="ARBA" id="ARBA00005375"/>
    </source>
</evidence>
<dbReference type="CDD" id="cd07061">
    <property type="entry name" value="HP_HAP_like"/>
    <property type="match status" value="1"/>
</dbReference>
<sequence length="475" mass="52305">MVRFSTGLCLWVIPAALASPFAGISPKRHLSLHSVSDDDSIKHSGGRGPYLDRDSVGIDRDTPAGCSVDQVIMIKRHGERYPAKYEAKPILDALQKVRKATITSDSGDLAFVRNWEYYVPDDCYDVETTTGSHAGLLDAYNHGKEYRERYGGLWDGENVLPLFASDLHRVIDTARHFGEGFFGTEEYLSKAALNIISESTDRGADSLTPKCRGSKPASEEICHGWPHDLPQFHPAAERLNAQYPGLDLDWKDVLWLMAMAAYELNVRDHSEWIKVFTMDEWVNFDYAWGMSFYYCSGPGNEHSRAVGAVYANASLAMLNDGPAAGSLVFNFAHDDNITPIINALGIVNPAHDLPVDQISFTDTWPLPQLVPMGGRLTIERLQCDASALGAGGPYVRLVLNEAVVPFRNCVSGPGYSCPLGNYTEILSSGLPDFAAECAVPPEEPQYLDFWWKYSGSGAANDYVSKELQNCHPLGA</sequence>
<comment type="similarity">
    <text evidence="1">Belongs to the histidine acid phosphatase family.</text>
</comment>
<dbReference type="Gene3D" id="3.40.50.1240">
    <property type="entry name" value="Phosphoglycerate mutase-like"/>
    <property type="match status" value="1"/>
</dbReference>
<dbReference type="PROSITE" id="PS00616">
    <property type="entry name" value="HIS_ACID_PHOSPHAT_1"/>
    <property type="match status" value="1"/>
</dbReference>
<dbReference type="GO" id="GO:0009277">
    <property type="term" value="C:fungal-type cell wall"/>
    <property type="evidence" value="ECO:0007669"/>
    <property type="project" value="TreeGrafter"/>
</dbReference>
<dbReference type="InterPro" id="IPR029033">
    <property type="entry name" value="His_PPase_superfam"/>
</dbReference>
<evidence type="ECO:0000313" key="9">
    <source>
        <dbReference type="Proteomes" id="UP000234254"/>
    </source>
</evidence>
<feature type="chain" id="PRO_5014173704" description="3-phytase" evidence="7">
    <location>
        <begin position="19"/>
        <end position="475"/>
    </location>
</feature>
<keyword evidence="6" id="KW-1015">Disulfide bond</keyword>